<dbReference type="GeneID" id="59352807"/>
<dbReference type="EMBL" id="JACAZF010000017">
    <property type="protein sequence ID" value="KAF7289261.1"/>
    <property type="molecule type" value="Genomic_DNA"/>
</dbReference>
<evidence type="ECO:0000259" key="2">
    <source>
        <dbReference type="PROSITE" id="PS50280"/>
    </source>
</evidence>
<dbReference type="PANTHER" id="PTHR47332:SF4">
    <property type="entry name" value="SET DOMAIN-CONTAINING PROTEIN 5"/>
    <property type="match status" value="1"/>
</dbReference>
<dbReference type="InterPro" id="IPR053185">
    <property type="entry name" value="SET_domain_protein"/>
</dbReference>
<proteinExistence type="predicted"/>
<dbReference type="PANTHER" id="PTHR47332">
    <property type="entry name" value="SET DOMAIN-CONTAINING PROTEIN 5"/>
    <property type="match status" value="1"/>
</dbReference>
<dbReference type="Gene3D" id="2.170.270.10">
    <property type="entry name" value="SET domain"/>
    <property type="match status" value="1"/>
</dbReference>
<dbReference type="RefSeq" id="XP_037213292.1">
    <property type="nucleotide sequence ID" value="XM_037370291.1"/>
</dbReference>
<evidence type="ECO:0000256" key="1">
    <source>
        <dbReference type="SAM" id="MobiDB-lite"/>
    </source>
</evidence>
<dbReference type="PROSITE" id="PS50280">
    <property type="entry name" value="SET"/>
    <property type="match status" value="1"/>
</dbReference>
<dbReference type="AlphaFoldDB" id="A0A8H6VRG2"/>
<dbReference type="Proteomes" id="UP000636479">
    <property type="component" value="Unassembled WGS sequence"/>
</dbReference>
<dbReference type="SUPFAM" id="SSF82199">
    <property type="entry name" value="SET domain"/>
    <property type="match status" value="1"/>
</dbReference>
<dbReference type="OrthoDB" id="5945798at2759"/>
<feature type="compositionally biased region" description="Polar residues" evidence="1">
    <location>
        <begin position="21"/>
        <end position="46"/>
    </location>
</feature>
<gene>
    <name evidence="3" type="ORF">MIND_01387700</name>
</gene>
<protein>
    <submittedName>
        <fullName evidence="3">Aldehyde dehydrogenase</fullName>
    </submittedName>
</protein>
<dbReference type="CDD" id="cd20071">
    <property type="entry name" value="SET_SMYD"/>
    <property type="match status" value="1"/>
</dbReference>
<dbReference type="InterPro" id="IPR046341">
    <property type="entry name" value="SET_dom_sf"/>
</dbReference>
<feature type="region of interest" description="Disordered" evidence="1">
    <location>
        <begin position="1"/>
        <end position="63"/>
    </location>
</feature>
<comment type="caution">
    <text evidence="3">The sequence shown here is derived from an EMBL/GenBank/DDBJ whole genome shotgun (WGS) entry which is preliminary data.</text>
</comment>
<accession>A0A8H6VRG2</accession>
<dbReference type="SMART" id="SM00317">
    <property type="entry name" value="SET"/>
    <property type="match status" value="1"/>
</dbReference>
<evidence type="ECO:0000313" key="4">
    <source>
        <dbReference type="Proteomes" id="UP000636479"/>
    </source>
</evidence>
<dbReference type="Pfam" id="PF00856">
    <property type="entry name" value="SET"/>
    <property type="match status" value="1"/>
</dbReference>
<dbReference type="InterPro" id="IPR001214">
    <property type="entry name" value="SET_dom"/>
</dbReference>
<reference evidence="3" key="1">
    <citation type="submission" date="2020-05" db="EMBL/GenBank/DDBJ databases">
        <title>Mycena genomes resolve the evolution of fungal bioluminescence.</title>
        <authorList>
            <person name="Tsai I.J."/>
        </authorList>
    </citation>
    <scope>NUCLEOTIDE SEQUENCE</scope>
    <source>
        <strain evidence="3">171206Taipei</strain>
    </source>
</reference>
<name>A0A8H6VRG2_9AGAR</name>
<evidence type="ECO:0000313" key="3">
    <source>
        <dbReference type="EMBL" id="KAF7289261.1"/>
    </source>
</evidence>
<sequence>MRRGFLNSKPAKEHPNHPGPVSSSQTNTNLKLPSKATTTVKSSQENDLPRSFPYAAQEKPVEVPKGHETKLNFVEGSGNPQATYIWTALPQVDDGPDTECLLRAGSKEVILKTPGFPKPLPPANSPPAFRVGPSPGKGMGLFSTRDIEQGETILWERPLLIVPLGIPTSLPAGFSKAQWIQHSLNEYERYVEVAVNRMQEHRRAAFMSLHNCHTKDGSGPLVGRVRTNGIGVDGLQPATAKTEYDMRVSSYSVISEHISRLNHSCSPNTRPSFDRATFAQRLYAVRDIAAGEELTFQYINVLAKKTERDEGLSPYAVVCACLACTEGTAESDKSRSEIAGFKPTSSVLAWAVNRQLPDDWLIKKYMILLDLIDKERLEHLDVYCVATRAIMESYICLGDTQNASKWAARVLRQSWSEMYESQLGVDKLLDPDSPAYAKHALWRIRVDTAAATGAMSKLMGEALGLGGW</sequence>
<keyword evidence="4" id="KW-1185">Reference proteome</keyword>
<organism evidence="3 4">
    <name type="scientific">Mycena indigotica</name>
    <dbReference type="NCBI Taxonomy" id="2126181"/>
    <lineage>
        <taxon>Eukaryota</taxon>
        <taxon>Fungi</taxon>
        <taxon>Dikarya</taxon>
        <taxon>Basidiomycota</taxon>
        <taxon>Agaricomycotina</taxon>
        <taxon>Agaricomycetes</taxon>
        <taxon>Agaricomycetidae</taxon>
        <taxon>Agaricales</taxon>
        <taxon>Marasmiineae</taxon>
        <taxon>Mycenaceae</taxon>
        <taxon>Mycena</taxon>
    </lineage>
</organism>
<feature type="domain" description="SET" evidence="2">
    <location>
        <begin position="127"/>
        <end position="299"/>
    </location>
</feature>